<organism evidence="2 4">
    <name type="scientific">Streptococcus pseudopneumoniae</name>
    <dbReference type="NCBI Taxonomy" id="257758"/>
    <lineage>
        <taxon>Bacteria</taxon>
        <taxon>Bacillati</taxon>
        <taxon>Bacillota</taxon>
        <taxon>Bacilli</taxon>
        <taxon>Lactobacillales</taxon>
        <taxon>Streptococcaceae</taxon>
        <taxon>Streptococcus</taxon>
    </lineage>
</organism>
<name>A0A1S9ZI25_9STRE</name>
<dbReference type="AlphaFoldDB" id="A0A1S9ZI25"/>
<evidence type="ECO:0000313" key="2">
    <source>
        <dbReference type="EMBL" id="RJP81172.1"/>
    </source>
</evidence>
<protein>
    <submittedName>
        <fullName evidence="2">Uncharacterized protein</fullName>
    </submittedName>
</protein>
<reference evidence="4" key="2">
    <citation type="submission" date="2018-02" db="EMBL/GenBank/DDBJ databases">
        <authorList>
            <person name="Handem S."/>
        </authorList>
    </citation>
    <scope>NUCLEOTIDE SEQUENCE [LARGE SCALE GENOMIC DNA]</scope>
    <source>
        <strain evidence="3 5">Spain2270</strain>
        <strain evidence="4">Spain939</strain>
    </source>
</reference>
<gene>
    <name evidence="2" type="ORF">C5O68_07580</name>
    <name evidence="3" type="ORF">D6867_00705</name>
    <name evidence="1" type="ORF">IAI20_05255</name>
</gene>
<dbReference type="EMBL" id="PTQV01000043">
    <property type="protein sequence ID" value="RJP81172.1"/>
    <property type="molecule type" value="Genomic_DNA"/>
</dbReference>
<dbReference type="Proteomes" id="UP000266144">
    <property type="component" value="Unassembled WGS sequence"/>
</dbReference>
<dbReference type="GeneID" id="45217929"/>
<reference evidence="1" key="3">
    <citation type="journal article" date="2020" name="J. Clin. Microbiol.">
        <title>Streptococcus pseudopneumoniae: Use of whole genome sequences to validate methods used for identification.</title>
        <authorList>
            <person name="Jensen C.S."/>
            <person name="Iversen K.H."/>
            <person name="Dargis R."/>
            <person name="Shewmaker P."/>
            <person name="Rasmussen S."/>
            <person name="Christensen J.J."/>
            <person name="Nielsen X.C."/>
        </authorList>
    </citation>
    <scope>NUCLEOTIDE SEQUENCE</scope>
    <source>
        <strain evidence="1">256-03</strain>
    </source>
</reference>
<dbReference type="Proteomes" id="UP000743672">
    <property type="component" value="Unassembled WGS sequence"/>
</dbReference>
<sequence>MDIKVVSEEEVVWTELLAKKPTFVERRTIQNFDELHTTVMQYADEHGEYPDVQLINYQLKNRIFD</sequence>
<comment type="caution">
    <text evidence="2">The sequence shown here is derived from an EMBL/GenBank/DDBJ whole genome shotgun (WGS) entry which is preliminary data.</text>
</comment>
<dbReference type="EMBL" id="RAHZ01000003">
    <property type="protein sequence ID" value="RJY14981.1"/>
    <property type="molecule type" value="Genomic_DNA"/>
</dbReference>
<evidence type="ECO:0000313" key="4">
    <source>
        <dbReference type="Proteomes" id="UP000266144"/>
    </source>
</evidence>
<reference evidence="2" key="1">
    <citation type="submission" date="2018-02" db="EMBL/GenBank/DDBJ databases">
        <authorList>
            <person name="Cohen D.B."/>
            <person name="Kent A.D."/>
        </authorList>
    </citation>
    <scope>NUCLEOTIDE SEQUENCE</scope>
    <source>
        <strain evidence="2">Spain939</strain>
    </source>
</reference>
<evidence type="ECO:0000313" key="3">
    <source>
        <dbReference type="EMBL" id="RJY14981.1"/>
    </source>
</evidence>
<proteinExistence type="predicted"/>
<evidence type="ECO:0000313" key="1">
    <source>
        <dbReference type="EMBL" id="MBF9673517.1"/>
    </source>
</evidence>
<dbReference type="EMBL" id="JACSZI010000017">
    <property type="protein sequence ID" value="MBF9673517.1"/>
    <property type="molecule type" value="Genomic_DNA"/>
</dbReference>
<keyword evidence="5" id="KW-1185">Reference proteome</keyword>
<dbReference type="Proteomes" id="UP000285038">
    <property type="component" value="Unassembled WGS sequence"/>
</dbReference>
<evidence type="ECO:0000313" key="5">
    <source>
        <dbReference type="Proteomes" id="UP000285038"/>
    </source>
</evidence>
<dbReference type="RefSeq" id="WP_007284866.1">
    <property type="nucleotide sequence ID" value="NZ_CFGT01000011.1"/>
</dbReference>
<accession>A0A1S9ZI25</accession>